<comment type="caution">
    <text evidence="1">The sequence shown here is derived from an EMBL/GenBank/DDBJ whole genome shotgun (WGS) entry which is preliminary data.</text>
</comment>
<accession>A0A9Q1L8W1</accession>
<reference evidence="2" key="1">
    <citation type="journal article" date="2023" name="Proc. Natl. Acad. Sci. U.S.A.">
        <title>Genomic and structural basis for evolution of tropane alkaloid biosynthesis.</title>
        <authorList>
            <person name="Wanga Y.-J."/>
            <person name="Taina T."/>
            <person name="Yua J.-Y."/>
            <person name="Lia J."/>
            <person name="Xua B."/>
            <person name="Chenc J."/>
            <person name="D'Auriad J.C."/>
            <person name="Huanga J.-P."/>
            <person name="Huanga S.-X."/>
        </authorList>
    </citation>
    <scope>NUCLEOTIDE SEQUENCE [LARGE SCALE GENOMIC DNA]</scope>
    <source>
        <strain evidence="2">cv. KIB-2019</strain>
    </source>
</reference>
<name>A0A9Q1L8W1_9SOLA</name>
<dbReference type="PANTHER" id="PTHR31431">
    <property type="entry name" value="NUCLEOPORIN NUP188 HOMOLOG"/>
    <property type="match status" value="1"/>
</dbReference>
<gene>
    <name evidence="1" type="ORF">K7X08_025702</name>
</gene>
<dbReference type="OrthoDB" id="552259at2759"/>
<dbReference type="PANTHER" id="PTHR31431:SF1">
    <property type="entry name" value="NUCLEOPORIN NUP188"/>
    <property type="match status" value="1"/>
</dbReference>
<dbReference type="GO" id="GO:0017056">
    <property type="term" value="F:structural constituent of nuclear pore"/>
    <property type="evidence" value="ECO:0007669"/>
    <property type="project" value="InterPro"/>
</dbReference>
<dbReference type="GO" id="GO:0044611">
    <property type="term" value="C:nuclear pore inner ring"/>
    <property type="evidence" value="ECO:0007669"/>
    <property type="project" value="TreeGrafter"/>
</dbReference>
<dbReference type="AlphaFoldDB" id="A0A9Q1L8W1"/>
<sequence length="139" mass="15525">MATVDASLWWDPFTHLLVELESVSLSSDVPPPPEKKIKENHAWFVDTVSLFKPPNQKSREALDASRLKTGLHQITVETDKKELALKITSALCLDEVQSYILVDRTINQKGIDADGVFHELPHLVSKLNSLALPFSNATH</sequence>
<dbReference type="GO" id="GO:0006405">
    <property type="term" value="P:RNA export from nucleus"/>
    <property type="evidence" value="ECO:0007669"/>
    <property type="project" value="TreeGrafter"/>
</dbReference>
<dbReference type="Proteomes" id="UP001152561">
    <property type="component" value="Unassembled WGS sequence"/>
</dbReference>
<evidence type="ECO:0000313" key="2">
    <source>
        <dbReference type="Proteomes" id="UP001152561"/>
    </source>
</evidence>
<dbReference type="EMBL" id="JAJAGQ010000021">
    <property type="protein sequence ID" value="KAJ8530971.1"/>
    <property type="molecule type" value="Genomic_DNA"/>
</dbReference>
<dbReference type="GO" id="GO:0006606">
    <property type="term" value="P:protein import into nucleus"/>
    <property type="evidence" value="ECO:0007669"/>
    <property type="project" value="TreeGrafter"/>
</dbReference>
<protein>
    <submittedName>
        <fullName evidence="1">Uncharacterized protein</fullName>
    </submittedName>
</protein>
<keyword evidence="2" id="KW-1185">Reference proteome</keyword>
<organism evidence="1 2">
    <name type="scientific">Anisodus acutangulus</name>
    <dbReference type="NCBI Taxonomy" id="402998"/>
    <lineage>
        <taxon>Eukaryota</taxon>
        <taxon>Viridiplantae</taxon>
        <taxon>Streptophyta</taxon>
        <taxon>Embryophyta</taxon>
        <taxon>Tracheophyta</taxon>
        <taxon>Spermatophyta</taxon>
        <taxon>Magnoliopsida</taxon>
        <taxon>eudicotyledons</taxon>
        <taxon>Gunneridae</taxon>
        <taxon>Pentapetalae</taxon>
        <taxon>asterids</taxon>
        <taxon>lamiids</taxon>
        <taxon>Solanales</taxon>
        <taxon>Solanaceae</taxon>
        <taxon>Solanoideae</taxon>
        <taxon>Hyoscyameae</taxon>
        <taxon>Anisodus</taxon>
    </lineage>
</organism>
<dbReference type="InterPro" id="IPR044840">
    <property type="entry name" value="Nup188"/>
</dbReference>
<proteinExistence type="predicted"/>
<evidence type="ECO:0000313" key="1">
    <source>
        <dbReference type="EMBL" id="KAJ8530971.1"/>
    </source>
</evidence>